<gene>
    <name evidence="1" type="ORF">PAMC26577_40450</name>
</gene>
<dbReference type="EMBL" id="NBTZ01000182">
    <property type="protein sequence ID" value="OTP65242.1"/>
    <property type="molecule type" value="Genomic_DNA"/>
</dbReference>
<comment type="caution">
    <text evidence="1">The sequence shown here is derived from an EMBL/GenBank/DDBJ whole genome shotgun (WGS) entry which is preliminary data.</text>
</comment>
<dbReference type="SUPFAM" id="SSF53850">
    <property type="entry name" value="Periplasmic binding protein-like II"/>
    <property type="match status" value="1"/>
</dbReference>
<reference evidence="1 2" key="1">
    <citation type="submission" date="2017-03" db="EMBL/GenBank/DDBJ databases">
        <title>Genome analysis of strain PAMC 26577.</title>
        <authorList>
            <person name="Oh H.-M."/>
            <person name="Yang J.-A."/>
        </authorList>
    </citation>
    <scope>NUCLEOTIDE SEQUENCE [LARGE SCALE GENOMIC DNA]</scope>
    <source>
        <strain evidence="1 2">PAMC 26577</strain>
    </source>
</reference>
<accession>A0A242M2A6</accession>
<protein>
    <submittedName>
        <fullName evidence="1">Transcriptional regulator, LysR family</fullName>
    </submittedName>
</protein>
<dbReference type="Proteomes" id="UP000195221">
    <property type="component" value="Unassembled WGS sequence"/>
</dbReference>
<organism evidence="1 2">
    <name type="scientific">Caballeronia sordidicola</name>
    <name type="common">Burkholderia sordidicola</name>
    <dbReference type="NCBI Taxonomy" id="196367"/>
    <lineage>
        <taxon>Bacteria</taxon>
        <taxon>Pseudomonadati</taxon>
        <taxon>Pseudomonadota</taxon>
        <taxon>Betaproteobacteria</taxon>
        <taxon>Burkholderiales</taxon>
        <taxon>Burkholderiaceae</taxon>
        <taxon>Caballeronia</taxon>
    </lineage>
</organism>
<evidence type="ECO:0000313" key="2">
    <source>
        <dbReference type="Proteomes" id="UP000195221"/>
    </source>
</evidence>
<proteinExistence type="predicted"/>
<name>A0A242M2A6_CABSO</name>
<dbReference type="Gene3D" id="3.40.190.290">
    <property type="match status" value="1"/>
</dbReference>
<dbReference type="AlphaFoldDB" id="A0A242M2A6"/>
<sequence length="63" mass="6953">MGIGLFAKVSLVDDVQHPEIVGILEEFLSDSRDISIILPRRRFVPARVRSATDFLADAVAESI</sequence>
<evidence type="ECO:0000313" key="1">
    <source>
        <dbReference type="EMBL" id="OTP65242.1"/>
    </source>
</evidence>